<keyword evidence="2" id="KW-0812">Transmembrane</keyword>
<keyword evidence="1" id="KW-0479">Metal-binding</keyword>
<dbReference type="InterPro" id="IPR001841">
    <property type="entry name" value="Znf_RING"/>
</dbReference>
<dbReference type="GO" id="GO:0008270">
    <property type="term" value="F:zinc ion binding"/>
    <property type="evidence" value="ECO:0007669"/>
    <property type="project" value="UniProtKB-KW"/>
</dbReference>
<gene>
    <name evidence="4" type="ORF">Tdes44962_MAKER05570</name>
</gene>
<dbReference type="SUPFAM" id="SSF57850">
    <property type="entry name" value="RING/U-box"/>
    <property type="match status" value="1"/>
</dbReference>
<proteinExistence type="predicted"/>
<keyword evidence="2" id="KW-1133">Transmembrane helix</keyword>
<dbReference type="Proteomes" id="UP001138500">
    <property type="component" value="Unassembled WGS sequence"/>
</dbReference>
<feature type="transmembrane region" description="Helical" evidence="2">
    <location>
        <begin position="249"/>
        <end position="268"/>
    </location>
</feature>
<evidence type="ECO:0000256" key="2">
    <source>
        <dbReference type="SAM" id="Phobius"/>
    </source>
</evidence>
<evidence type="ECO:0000313" key="4">
    <source>
        <dbReference type="EMBL" id="KAH9816994.1"/>
    </source>
</evidence>
<dbReference type="InterPro" id="IPR013083">
    <property type="entry name" value="Znf_RING/FYVE/PHD"/>
</dbReference>
<dbReference type="Gene3D" id="3.30.40.10">
    <property type="entry name" value="Zinc/RING finger domain, C3HC4 (zinc finger)"/>
    <property type="match status" value="1"/>
</dbReference>
<dbReference type="EMBL" id="RIBY02002400">
    <property type="protein sequence ID" value="KAH9816994.1"/>
    <property type="molecule type" value="Genomic_DNA"/>
</dbReference>
<feature type="transmembrane region" description="Helical" evidence="2">
    <location>
        <begin position="110"/>
        <end position="129"/>
    </location>
</feature>
<reference evidence="4 5" key="1">
    <citation type="journal article" date="2018" name="IMA Fungus">
        <title>IMA Genome-F 10: Nine draft genome sequences of Claviceps purpurea s.lat., including C. arundinis, C. humidiphila, and C. cf. spartinae, pseudomolecules for the pitch canker pathogen Fusarium circinatum, draft genome of Davidsoniella eucalypti, Grosmannia galeiformis, Quambalaria eucalypti, and Teratosphaeria destructans.</title>
        <authorList>
            <person name="Wingfield B.D."/>
            <person name="Liu M."/>
            <person name="Nguyen H.D."/>
            <person name="Lane F.A."/>
            <person name="Morgan S.W."/>
            <person name="De Vos L."/>
            <person name="Wilken P.M."/>
            <person name="Duong T.A."/>
            <person name="Aylward J."/>
            <person name="Coetzee M.P."/>
            <person name="Dadej K."/>
            <person name="De Beer Z.W."/>
            <person name="Findlay W."/>
            <person name="Havenga M."/>
            <person name="Kolarik M."/>
            <person name="Menzies J.G."/>
            <person name="Naidoo K."/>
            <person name="Pochopski O."/>
            <person name="Shoukouhi P."/>
            <person name="Santana Q.C."/>
            <person name="Seifert K.A."/>
            <person name="Soal N."/>
            <person name="Steenkamp E.T."/>
            <person name="Tatham C.T."/>
            <person name="van der Nest M.A."/>
            <person name="Wingfield M.J."/>
        </authorList>
    </citation>
    <scope>NUCLEOTIDE SEQUENCE [LARGE SCALE GENOMIC DNA]</scope>
    <source>
        <strain evidence="4">CMW44962</strain>
    </source>
</reference>
<keyword evidence="1" id="KW-0862">Zinc</keyword>
<feature type="domain" description="RING-type" evidence="3">
    <location>
        <begin position="161"/>
        <end position="199"/>
    </location>
</feature>
<comment type="caution">
    <text evidence="4">The sequence shown here is derived from an EMBL/GenBank/DDBJ whole genome shotgun (WGS) entry which is preliminary data.</text>
</comment>
<keyword evidence="2" id="KW-0472">Membrane</keyword>
<feature type="transmembrane region" description="Helical" evidence="2">
    <location>
        <begin position="64"/>
        <end position="83"/>
    </location>
</feature>
<keyword evidence="5" id="KW-1185">Reference proteome</keyword>
<evidence type="ECO:0000313" key="5">
    <source>
        <dbReference type="Proteomes" id="UP001138500"/>
    </source>
</evidence>
<sequence length="305" mass="34907">MSSTTTVTAVPPRSLSYDEAKSYININPSPPPFPRENEPMDPTLVDWFWANTVIQEGDDKFKTMIPLLAALAFVLLGTAALRWRVKGWRSRAQDLSILALCLGVCSSRRIHMMVCAATVSAGYAVWILMPAAYTAQWLPSHDQFIRSLKLEPQSDDEPEHCMVCWEDKPLARLSCTHKACKECLRLIGQTDQTDCPLCRRPLFKTDEQIELKLLQKLRMTTNAVTLVLHGVLVAYRARRGERDIKWRTFGLLLPITLMSLVVLVRIRWQRKEWWRGDGKMPLRLYTLISVATAAAKWLEAYRTFD</sequence>
<dbReference type="SMART" id="SM00184">
    <property type="entry name" value="RING"/>
    <property type="match status" value="1"/>
</dbReference>
<dbReference type="AlphaFoldDB" id="A0A9W7SJL8"/>
<reference evidence="4 5" key="2">
    <citation type="journal article" date="2021" name="Curr. Genet.">
        <title>Genetic response to nitrogen starvation in the aggressive Eucalyptus foliar pathogen Teratosphaeria destructans.</title>
        <authorList>
            <person name="Havenga M."/>
            <person name="Wingfield B.D."/>
            <person name="Wingfield M.J."/>
            <person name="Dreyer L.L."/>
            <person name="Roets F."/>
            <person name="Aylward J."/>
        </authorList>
    </citation>
    <scope>NUCLEOTIDE SEQUENCE [LARGE SCALE GENOMIC DNA]</scope>
    <source>
        <strain evidence="4">CMW44962</strain>
    </source>
</reference>
<organism evidence="4 5">
    <name type="scientific">Teratosphaeria destructans</name>
    <dbReference type="NCBI Taxonomy" id="418781"/>
    <lineage>
        <taxon>Eukaryota</taxon>
        <taxon>Fungi</taxon>
        <taxon>Dikarya</taxon>
        <taxon>Ascomycota</taxon>
        <taxon>Pezizomycotina</taxon>
        <taxon>Dothideomycetes</taxon>
        <taxon>Dothideomycetidae</taxon>
        <taxon>Mycosphaerellales</taxon>
        <taxon>Teratosphaeriaceae</taxon>
        <taxon>Teratosphaeria</taxon>
    </lineage>
</organism>
<name>A0A9W7SJL8_9PEZI</name>
<evidence type="ECO:0000259" key="3">
    <source>
        <dbReference type="PROSITE" id="PS50089"/>
    </source>
</evidence>
<accession>A0A9W7SJL8</accession>
<keyword evidence="1" id="KW-0863">Zinc-finger</keyword>
<dbReference type="PROSITE" id="PS50089">
    <property type="entry name" value="ZF_RING_2"/>
    <property type="match status" value="1"/>
</dbReference>
<evidence type="ECO:0000256" key="1">
    <source>
        <dbReference type="PROSITE-ProRule" id="PRU00175"/>
    </source>
</evidence>
<protein>
    <recommendedName>
        <fullName evidence="3">RING-type domain-containing protein</fullName>
    </recommendedName>
</protein>